<evidence type="ECO:0000313" key="1">
    <source>
        <dbReference type="EMBL" id="MBE9077139.1"/>
    </source>
</evidence>
<sequence>MTELVSHYLGNITTDAALEQRVHQALHRGQCLELYLDERDRVKGRIHAQARSGESIGIIKDRSWSLKQGDVFAAKAGKLLLVHLQNSGMLVLDCSGIAAGYELALIHFGHTLGNHHCPISIRDQKIYIQLQDNRALIESLIDSFAIPGLEIAYDPHPPALAAIPPHSSIPHYHDW</sequence>
<evidence type="ECO:0000313" key="2">
    <source>
        <dbReference type="Proteomes" id="UP000636505"/>
    </source>
</evidence>
<dbReference type="RefSeq" id="WP_193905804.1">
    <property type="nucleotide sequence ID" value="NZ_JADEXG010000013.1"/>
</dbReference>
<keyword evidence="2" id="KW-1185">Reference proteome</keyword>
<accession>A0A8J7AMF1</accession>
<dbReference type="EMBL" id="JADEXG010000013">
    <property type="protein sequence ID" value="MBE9077139.1"/>
    <property type="molecule type" value="Genomic_DNA"/>
</dbReference>
<reference evidence="1" key="1">
    <citation type="submission" date="2020-10" db="EMBL/GenBank/DDBJ databases">
        <authorList>
            <person name="Castelo-Branco R."/>
            <person name="Eusebio N."/>
            <person name="Adriana R."/>
            <person name="Vieira A."/>
            <person name="Brugerolle De Fraissinette N."/>
            <person name="Rezende De Castro R."/>
            <person name="Schneider M.P."/>
            <person name="Vasconcelos V."/>
            <person name="Leao P.N."/>
        </authorList>
    </citation>
    <scope>NUCLEOTIDE SEQUENCE</scope>
    <source>
        <strain evidence="1">LEGE 07310</strain>
    </source>
</reference>
<dbReference type="InterPro" id="IPR036118">
    <property type="entry name" value="UreE_N_sf"/>
</dbReference>
<dbReference type="Gene3D" id="2.60.260.20">
    <property type="entry name" value="Urease metallochaperone UreE, N-terminal domain"/>
    <property type="match status" value="1"/>
</dbReference>
<name>A0A8J7AMF1_9CYAN</name>
<comment type="caution">
    <text evidence="1">The sequence shown here is derived from an EMBL/GenBank/DDBJ whole genome shotgun (WGS) entry which is preliminary data.</text>
</comment>
<organism evidence="1 2">
    <name type="scientific">Vasconcelosia minhoensis LEGE 07310</name>
    <dbReference type="NCBI Taxonomy" id="915328"/>
    <lineage>
        <taxon>Bacteria</taxon>
        <taxon>Bacillati</taxon>
        <taxon>Cyanobacteriota</taxon>
        <taxon>Cyanophyceae</taxon>
        <taxon>Nodosilineales</taxon>
        <taxon>Cymatolegaceae</taxon>
        <taxon>Vasconcelosia</taxon>
        <taxon>Vasconcelosia minhoensis</taxon>
    </lineage>
</organism>
<protein>
    <submittedName>
        <fullName evidence="1">Urease accessory protein UreE</fullName>
    </submittedName>
</protein>
<dbReference type="SUPFAM" id="SSF69287">
    <property type="entry name" value="Urease metallochaperone UreE, N-terminal domain"/>
    <property type="match status" value="1"/>
</dbReference>
<proteinExistence type="predicted"/>
<dbReference type="AlphaFoldDB" id="A0A8J7AMF1"/>
<dbReference type="Proteomes" id="UP000636505">
    <property type="component" value="Unassembled WGS sequence"/>
</dbReference>
<gene>
    <name evidence="1" type="ORF">IQ241_07485</name>
</gene>